<evidence type="ECO:0000313" key="1">
    <source>
        <dbReference type="EMBL" id="CAA9352647.1"/>
    </source>
</evidence>
<accession>A0A6J4M8L2</accession>
<protein>
    <submittedName>
        <fullName evidence="1">Uncharacterized protein</fullName>
    </submittedName>
</protein>
<gene>
    <name evidence="1" type="ORF">AVDCRST_MAG84-2951</name>
</gene>
<proteinExistence type="predicted"/>
<name>A0A6J4M8L2_9CYAN</name>
<dbReference type="EMBL" id="CADCTZ010000558">
    <property type="protein sequence ID" value="CAA9352647.1"/>
    <property type="molecule type" value="Genomic_DNA"/>
</dbReference>
<organism evidence="1">
    <name type="scientific">uncultured Microcoleus sp</name>
    <dbReference type="NCBI Taxonomy" id="259945"/>
    <lineage>
        <taxon>Bacteria</taxon>
        <taxon>Bacillati</taxon>
        <taxon>Cyanobacteriota</taxon>
        <taxon>Cyanophyceae</taxon>
        <taxon>Oscillatoriophycideae</taxon>
        <taxon>Oscillatoriales</taxon>
        <taxon>Microcoleaceae</taxon>
        <taxon>Microcoleus</taxon>
        <taxon>environmental samples</taxon>
    </lineage>
</organism>
<dbReference type="AlphaFoldDB" id="A0A6J4M8L2"/>
<reference evidence="1" key="1">
    <citation type="submission" date="2020-02" db="EMBL/GenBank/DDBJ databases">
        <authorList>
            <person name="Meier V. D."/>
        </authorList>
    </citation>
    <scope>NUCLEOTIDE SEQUENCE</scope>
    <source>
        <strain evidence="1">AVDCRST_MAG84</strain>
    </source>
</reference>
<sequence>MGIFSEVGAPEASVSQFADDAVVIVESYAGVDGIVHWNLLRRIFTLD</sequence>